<reference evidence="1 2" key="2">
    <citation type="journal article" date="2017" name="Nature">
        <title>The Apostasia genome and the evolution of orchids.</title>
        <authorList>
            <person name="Zhang G.Q."/>
            <person name="Liu K.W."/>
            <person name="Li Z."/>
            <person name="Lohaus R."/>
            <person name="Hsiao Y.Y."/>
            <person name="Niu S.C."/>
            <person name="Wang J.Y."/>
            <person name="Lin Y.C."/>
            <person name="Xu Q."/>
            <person name="Chen L.J."/>
            <person name="Yoshida K."/>
            <person name="Fujiwara S."/>
            <person name="Wang Z.W."/>
            <person name="Zhang Y.Q."/>
            <person name="Mitsuda N."/>
            <person name="Wang M."/>
            <person name="Liu G.H."/>
            <person name="Pecoraro L."/>
            <person name="Huang H.X."/>
            <person name="Xiao X.J."/>
            <person name="Lin M."/>
            <person name="Wu X.Y."/>
            <person name="Wu W.L."/>
            <person name="Chen Y.Y."/>
            <person name="Chang S.B."/>
            <person name="Sakamoto S."/>
            <person name="Ohme-Takagi M."/>
            <person name="Yagi M."/>
            <person name="Zeng S.J."/>
            <person name="Shen C.Y."/>
            <person name="Yeh C.M."/>
            <person name="Luo Y.B."/>
            <person name="Tsai W.C."/>
            <person name="Van de Peer Y."/>
            <person name="Liu Z.J."/>
        </authorList>
    </citation>
    <scope>NUCLEOTIDE SEQUENCE [LARGE SCALE GENOMIC DNA]</scope>
    <source>
        <tissue evidence="1">The whole plant</tissue>
    </source>
</reference>
<proteinExistence type="predicted"/>
<organism evidence="1 2">
    <name type="scientific">Dendrobium catenatum</name>
    <dbReference type="NCBI Taxonomy" id="906689"/>
    <lineage>
        <taxon>Eukaryota</taxon>
        <taxon>Viridiplantae</taxon>
        <taxon>Streptophyta</taxon>
        <taxon>Embryophyta</taxon>
        <taxon>Tracheophyta</taxon>
        <taxon>Spermatophyta</taxon>
        <taxon>Magnoliopsida</taxon>
        <taxon>Liliopsida</taxon>
        <taxon>Asparagales</taxon>
        <taxon>Orchidaceae</taxon>
        <taxon>Epidendroideae</taxon>
        <taxon>Malaxideae</taxon>
        <taxon>Dendrobiinae</taxon>
        <taxon>Dendrobium</taxon>
    </lineage>
</organism>
<evidence type="ECO:0000313" key="2">
    <source>
        <dbReference type="Proteomes" id="UP000233837"/>
    </source>
</evidence>
<evidence type="ECO:0000313" key="1">
    <source>
        <dbReference type="EMBL" id="PKU66687.1"/>
    </source>
</evidence>
<accession>A0A2I0VTE5</accession>
<keyword evidence="2" id="KW-1185">Reference proteome</keyword>
<dbReference type="Proteomes" id="UP000233837">
    <property type="component" value="Unassembled WGS sequence"/>
</dbReference>
<protein>
    <submittedName>
        <fullName evidence="1">Uncharacterized protein</fullName>
    </submittedName>
</protein>
<dbReference type="AlphaFoldDB" id="A0A2I0VTE5"/>
<sequence>MTRLTHLENPILPFACSRAVCELLPTSPVYDFRSFWLPPSRFGLLPTSATSAILPPPSRLASAVTILVASDFRDIRHPSSAVCQAEAPACLTRVGSSQLITLTVLPWLTPLQLHQALMSSARDFSLLLLRFMEAHSHAQKKKEKRAREFLRMRMKKSLSYSSRFLSRKN</sequence>
<name>A0A2I0VTE5_9ASPA</name>
<dbReference type="EMBL" id="KZ503249">
    <property type="protein sequence ID" value="PKU66687.1"/>
    <property type="molecule type" value="Genomic_DNA"/>
</dbReference>
<reference evidence="1 2" key="1">
    <citation type="journal article" date="2016" name="Sci. Rep.">
        <title>The Dendrobium catenatum Lindl. genome sequence provides insights into polysaccharide synthase, floral development and adaptive evolution.</title>
        <authorList>
            <person name="Zhang G.Q."/>
            <person name="Xu Q."/>
            <person name="Bian C."/>
            <person name="Tsai W.C."/>
            <person name="Yeh C.M."/>
            <person name="Liu K.W."/>
            <person name="Yoshida K."/>
            <person name="Zhang L.S."/>
            <person name="Chang S.B."/>
            <person name="Chen F."/>
            <person name="Shi Y."/>
            <person name="Su Y.Y."/>
            <person name="Zhang Y.Q."/>
            <person name="Chen L.J."/>
            <person name="Yin Y."/>
            <person name="Lin M."/>
            <person name="Huang H."/>
            <person name="Deng H."/>
            <person name="Wang Z.W."/>
            <person name="Zhu S.L."/>
            <person name="Zhao X."/>
            <person name="Deng C."/>
            <person name="Niu S.C."/>
            <person name="Huang J."/>
            <person name="Wang M."/>
            <person name="Liu G.H."/>
            <person name="Yang H.J."/>
            <person name="Xiao X.J."/>
            <person name="Hsiao Y.Y."/>
            <person name="Wu W.L."/>
            <person name="Chen Y.Y."/>
            <person name="Mitsuda N."/>
            <person name="Ohme-Takagi M."/>
            <person name="Luo Y.B."/>
            <person name="Van de Peer Y."/>
            <person name="Liu Z.J."/>
        </authorList>
    </citation>
    <scope>NUCLEOTIDE SEQUENCE [LARGE SCALE GENOMIC DNA]</scope>
    <source>
        <tissue evidence="1">The whole plant</tissue>
    </source>
</reference>
<gene>
    <name evidence="1" type="ORF">MA16_Dca022507</name>
</gene>